<sequence>MATNLGKTSLKLRRRNEDPMRAFDALPAPLRFWLSAAAMPWSPASCRKIWRKAQARGEPLEAVLERLDRAEQKTLARDAVGSQIARTGPVPYPACRAASAPHSSRSRS</sequence>
<organism evidence="1 2">
    <name type="scientific">Pseudosulfitobacter pseudonitzschiae</name>
    <dbReference type="NCBI Taxonomy" id="1402135"/>
    <lineage>
        <taxon>Bacteria</taxon>
        <taxon>Pseudomonadati</taxon>
        <taxon>Pseudomonadota</taxon>
        <taxon>Alphaproteobacteria</taxon>
        <taxon>Rhodobacterales</taxon>
        <taxon>Roseobacteraceae</taxon>
        <taxon>Pseudosulfitobacter</taxon>
    </lineage>
</organism>
<accession>A0A221K6L1</accession>
<protein>
    <submittedName>
        <fullName evidence="1">Uncharacterized protein</fullName>
    </submittedName>
</protein>
<dbReference type="Proteomes" id="UP000199754">
    <property type="component" value="Plasmid pSMR1-1"/>
</dbReference>
<geneLocation type="plasmid" evidence="1 2">
    <name>pSMR1-1</name>
</geneLocation>
<name>A0A221K6L1_9RHOB</name>
<dbReference type="Pfam" id="PF20135">
    <property type="entry name" value="DUF6525"/>
    <property type="match status" value="1"/>
</dbReference>
<dbReference type="EMBL" id="CP022416">
    <property type="protein sequence ID" value="ASM74503.1"/>
    <property type="molecule type" value="Genomic_DNA"/>
</dbReference>
<dbReference type="AlphaFoldDB" id="A0A221K6L1"/>
<keyword evidence="2" id="KW-1185">Reference proteome</keyword>
<dbReference type="RefSeq" id="WP_240311345.1">
    <property type="nucleotide sequence ID" value="NZ_CP022416.1"/>
</dbReference>
<dbReference type="InterPro" id="IPR045386">
    <property type="entry name" value="DUF6525"/>
</dbReference>
<dbReference type="KEGG" id="spse:SULPSESMR1_04807"/>
<gene>
    <name evidence="1" type="ORF">SULPSESMR1_04807</name>
</gene>
<reference evidence="1 2" key="1">
    <citation type="submission" date="2017-07" db="EMBL/GenBank/DDBJ databases">
        <title>Genome Sequence of Sulfitobacter pseudonitzschiae Strain SMR1 Isolated from a culture of the Diatom Skeletonema marinoi.</title>
        <authorList>
            <person name="Topel M."/>
            <person name="Pinder M.I.M."/>
            <person name="Johansson O.N."/>
            <person name="Kourtchenko O."/>
            <person name="Godhe A."/>
            <person name="Clarke A.K."/>
        </authorList>
    </citation>
    <scope>NUCLEOTIDE SEQUENCE [LARGE SCALE GENOMIC DNA]</scope>
    <source>
        <strain evidence="1 2">SMR1</strain>
        <plasmid evidence="1 2">pSMR1-1</plasmid>
    </source>
</reference>
<evidence type="ECO:0000313" key="1">
    <source>
        <dbReference type="EMBL" id="ASM74503.1"/>
    </source>
</evidence>
<keyword evidence="1" id="KW-0614">Plasmid</keyword>
<proteinExistence type="predicted"/>
<evidence type="ECO:0000313" key="2">
    <source>
        <dbReference type="Proteomes" id="UP000199754"/>
    </source>
</evidence>